<gene>
    <name evidence="9" type="ORF">X798_03123</name>
</gene>
<feature type="transmembrane region" description="Helical" evidence="8">
    <location>
        <begin position="424"/>
        <end position="445"/>
    </location>
</feature>
<dbReference type="Proteomes" id="UP000242913">
    <property type="component" value="Unassembled WGS sequence"/>
</dbReference>
<dbReference type="OrthoDB" id="17098at2759"/>
<dbReference type="EMBL" id="KZ269991">
    <property type="protein sequence ID" value="OZC09720.1"/>
    <property type="molecule type" value="Genomic_DNA"/>
</dbReference>
<comment type="subcellular location">
    <subcellularLocation>
        <location evidence="1">Endoplasmic reticulum membrane</location>
        <topology evidence="1">Single-pass membrane protein</topology>
    </subcellularLocation>
</comment>
<sequence length="681" mass="78016">MFLFTVKISITGMFDLPLLNLAEVLAVYGSFCGLLYVGTDGFYREAPFLNSMPTLSLTILTLTLRVKGIIKLLTSLTFLVLALGVYLYSSQWHNNLQTVCALFTIAHISYILSFILSLRRLWFGCAVVVITYVVAFLYFCFVDLFWSIPILVLNFCLLFMTLAISLISAGSIWHYGSKRGNAEQQQFRFLFFFFFFQAALLRFVGGDLIFSMAKQILQNQTKESQNHSQQYGPMNEGNVIIIDAKTKNTFLNRPKLMTQNKRKQKSGGNGLMMIAILHLLLACGLIDLGMFLSIRFNYYGYIWPDSYLKLTVSEYRLYHNQMLSIRLLYSPVTIAIGLMIFFPKSIYLLIIFFSKVSFCRAMIVDGIISFIALTYACITGSHAYVILHNISRINIGDNSDILCYAIRGPREKAPQALRDRCLLVAYKMFGNHLSLQSIIAILVIIEWGRRIKRTFSDMLGTFVQLMLLSVVLLLALVFLYARYVSRHSYVNKKVTKWKRLPSTSIRMCCVAGSGGHTAELLTIMSAFKEQFGYYIYIVSDTDKLSEKKIIEFEKLRGLKNFRIERISRSREVKQSYITSLFTTIVACIESLFLVWQIRPDIVLCNGPGVCLPICFAVALFDLLRLLDVRVFYIESLCRVKKLSLTGQILYESRIPDIFFVHWEDLVQRYPRAVLIPCTECK</sequence>
<dbReference type="PANTHER" id="PTHR12154">
    <property type="entry name" value="GLYCOSYL TRANSFERASE-RELATED"/>
    <property type="match status" value="1"/>
</dbReference>
<dbReference type="SUPFAM" id="SSF53756">
    <property type="entry name" value="UDP-Glycosyltransferase/glycogen phosphorylase"/>
    <property type="match status" value="1"/>
</dbReference>
<dbReference type="AlphaFoldDB" id="A0A238BYA7"/>
<dbReference type="GO" id="GO:0043541">
    <property type="term" value="C:UDP-N-acetylglucosamine transferase complex"/>
    <property type="evidence" value="ECO:0007669"/>
    <property type="project" value="TreeGrafter"/>
</dbReference>
<keyword evidence="5" id="KW-0256">Endoplasmic reticulum</keyword>
<evidence type="ECO:0000313" key="9">
    <source>
        <dbReference type="EMBL" id="OZC09720.1"/>
    </source>
</evidence>
<dbReference type="InterPro" id="IPR013969">
    <property type="entry name" value="Oligosacch_biosynth_Alg14"/>
</dbReference>
<feature type="transmembrane region" description="Helical" evidence="8">
    <location>
        <begin position="366"/>
        <end position="387"/>
    </location>
</feature>
<keyword evidence="4 8" id="KW-0812">Transmembrane</keyword>
<feature type="transmembrane region" description="Helical" evidence="8">
    <location>
        <begin position="327"/>
        <end position="354"/>
    </location>
</feature>
<keyword evidence="10" id="KW-1185">Reference proteome</keyword>
<evidence type="ECO:0000256" key="8">
    <source>
        <dbReference type="SAM" id="Phobius"/>
    </source>
</evidence>
<feature type="transmembrane region" description="Helical" evidence="8">
    <location>
        <begin position="465"/>
        <end position="483"/>
    </location>
</feature>
<evidence type="ECO:0000256" key="5">
    <source>
        <dbReference type="ARBA" id="ARBA00022824"/>
    </source>
</evidence>
<comment type="similarity">
    <text evidence="2">Belongs to the ALG14 family.</text>
</comment>
<dbReference type="GO" id="GO:0004577">
    <property type="term" value="F:N-acetylglucosaminyldiphosphodolichol N-acetylglucosaminyltransferase activity"/>
    <property type="evidence" value="ECO:0007669"/>
    <property type="project" value="TreeGrafter"/>
</dbReference>
<feature type="transmembrane region" description="Helical" evidence="8">
    <location>
        <begin position="271"/>
        <end position="292"/>
    </location>
</feature>
<evidence type="ECO:0000256" key="4">
    <source>
        <dbReference type="ARBA" id="ARBA00022692"/>
    </source>
</evidence>
<feature type="transmembrane region" description="Helical" evidence="8">
    <location>
        <begin position="72"/>
        <end position="89"/>
    </location>
</feature>
<feature type="transmembrane region" description="Helical" evidence="8">
    <location>
        <begin position="601"/>
        <end position="623"/>
    </location>
</feature>
<feature type="transmembrane region" description="Helical" evidence="8">
    <location>
        <begin position="152"/>
        <end position="175"/>
    </location>
</feature>
<proteinExistence type="inferred from homology"/>
<protein>
    <recommendedName>
        <fullName evidence="3">UDP-N-acetylglucosamine transferase subunit ALG14</fullName>
    </recommendedName>
</protein>
<feature type="transmembrane region" description="Helical" evidence="8">
    <location>
        <begin position="95"/>
        <end position="116"/>
    </location>
</feature>
<evidence type="ECO:0000256" key="1">
    <source>
        <dbReference type="ARBA" id="ARBA00004389"/>
    </source>
</evidence>
<evidence type="ECO:0000256" key="7">
    <source>
        <dbReference type="ARBA" id="ARBA00023136"/>
    </source>
</evidence>
<name>A0A238BYA7_9BILA</name>
<feature type="transmembrane region" description="Helical" evidence="8">
    <location>
        <begin position="121"/>
        <end position="146"/>
    </location>
</feature>
<feature type="transmembrane region" description="Helical" evidence="8">
    <location>
        <begin position="575"/>
        <end position="595"/>
    </location>
</feature>
<keyword evidence="6 8" id="KW-1133">Transmembrane helix</keyword>
<reference evidence="9 10" key="1">
    <citation type="submission" date="2015-12" db="EMBL/GenBank/DDBJ databases">
        <title>Draft genome of the nematode, Onchocerca flexuosa.</title>
        <authorList>
            <person name="Mitreva M."/>
        </authorList>
    </citation>
    <scope>NUCLEOTIDE SEQUENCE [LARGE SCALE GENOMIC DNA]</scope>
    <source>
        <strain evidence="9">Red Deer</strain>
    </source>
</reference>
<feature type="transmembrane region" description="Helical" evidence="8">
    <location>
        <begin position="12"/>
        <end position="36"/>
    </location>
</feature>
<dbReference type="PANTHER" id="PTHR12154:SF4">
    <property type="entry name" value="UDP-N-ACETYLGLUCOSAMINE TRANSFERASE SUBUNIT ALG14 HOMOLOG"/>
    <property type="match status" value="1"/>
</dbReference>
<evidence type="ECO:0000313" key="10">
    <source>
        <dbReference type="Proteomes" id="UP000242913"/>
    </source>
</evidence>
<dbReference type="Pfam" id="PF08660">
    <property type="entry name" value="Alg14"/>
    <property type="match status" value="1"/>
</dbReference>
<dbReference type="GO" id="GO:0006488">
    <property type="term" value="P:dolichol-linked oligosaccharide biosynthetic process"/>
    <property type="evidence" value="ECO:0007669"/>
    <property type="project" value="InterPro"/>
</dbReference>
<keyword evidence="7 8" id="KW-0472">Membrane</keyword>
<feature type="transmembrane region" description="Helical" evidence="8">
    <location>
        <begin position="187"/>
        <end position="205"/>
    </location>
</feature>
<evidence type="ECO:0000256" key="3">
    <source>
        <dbReference type="ARBA" id="ARBA00017467"/>
    </source>
</evidence>
<dbReference type="Gene3D" id="3.40.50.2000">
    <property type="entry name" value="Glycogen Phosphorylase B"/>
    <property type="match status" value="1"/>
</dbReference>
<organism evidence="9 10">
    <name type="scientific">Onchocerca flexuosa</name>
    <dbReference type="NCBI Taxonomy" id="387005"/>
    <lineage>
        <taxon>Eukaryota</taxon>
        <taxon>Metazoa</taxon>
        <taxon>Ecdysozoa</taxon>
        <taxon>Nematoda</taxon>
        <taxon>Chromadorea</taxon>
        <taxon>Rhabditida</taxon>
        <taxon>Spirurina</taxon>
        <taxon>Spiruromorpha</taxon>
        <taxon>Filarioidea</taxon>
        <taxon>Onchocercidae</taxon>
        <taxon>Onchocerca</taxon>
    </lineage>
</organism>
<accession>A0A238BYA7</accession>
<evidence type="ECO:0000256" key="2">
    <source>
        <dbReference type="ARBA" id="ARBA00009731"/>
    </source>
</evidence>
<evidence type="ECO:0000256" key="6">
    <source>
        <dbReference type="ARBA" id="ARBA00022989"/>
    </source>
</evidence>